<protein>
    <submittedName>
        <fullName evidence="1">Uncharacterized protein</fullName>
    </submittedName>
</protein>
<sequence>MSIFGRISNIMDSNSAYNLPFSGPGSHYQGHDFFISQIDENKYELNVGYNPSPIGNYSHTSTTVPAGFPYGSLAKSHYIDAPTVRDILDGKSFPNLGLIRMTTDEKERLAELRKELEIWKKQQKLNKFKEFPTHIRQEIVDEAIVSDMISKIHGIKDTDFPGHQELHKLSSIKLPNNMFNGVNLTGLSASFAGYASPSYSVQKYYAIISLFTKDELINAHIEASIDDEISN</sequence>
<evidence type="ECO:0000313" key="1">
    <source>
        <dbReference type="EMBL" id="CAB4125239.1"/>
    </source>
</evidence>
<dbReference type="EMBL" id="LR796189">
    <property type="protein sequence ID" value="CAB4125239.1"/>
    <property type="molecule type" value="Genomic_DNA"/>
</dbReference>
<name>A0A6J5KZ65_9CAUD</name>
<accession>A0A6J5KZ65</accession>
<organism evidence="1">
    <name type="scientific">uncultured Caudovirales phage</name>
    <dbReference type="NCBI Taxonomy" id="2100421"/>
    <lineage>
        <taxon>Viruses</taxon>
        <taxon>Duplodnaviria</taxon>
        <taxon>Heunggongvirae</taxon>
        <taxon>Uroviricota</taxon>
        <taxon>Caudoviricetes</taxon>
        <taxon>Peduoviridae</taxon>
        <taxon>Maltschvirus</taxon>
        <taxon>Maltschvirus maltsch</taxon>
    </lineage>
</organism>
<reference evidence="1" key="1">
    <citation type="submission" date="2020-04" db="EMBL/GenBank/DDBJ databases">
        <authorList>
            <person name="Chiriac C."/>
            <person name="Salcher M."/>
            <person name="Ghai R."/>
            <person name="Kavagutti S V."/>
        </authorList>
    </citation>
    <scope>NUCLEOTIDE SEQUENCE</scope>
</reference>
<proteinExistence type="predicted"/>
<gene>
    <name evidence="1" type="ORF">UFOVP53_88</name>
</gene>